<organism evidence="8 9">
    <name type="scientific">Syncephalis pseudoplumigaleata</name>
    <dbReference type="NCBI Taxonomy" id="1712513"/>
    <lineage>
        <taxon>Eukaryota</taxon>
        <taxon>Fungi</taxon>
        <taxon>Fungi incertae sedis</taxon>
        <taxon>Zoopagomycota</taxon>
        <taxon>Zoopagomycotina</taxon>
        <taxon>Zoopagomycetes</taxon>
        <taxon>Zoopagales</taxon>
        <taxon>Piptocephalidaceae</taxon>
        <taxon>Syncephalis</taxon>
    </lineage>
</organism>
<dbReference type="PANTHER" id="PTHR12459:SF15">
    <property type="entry name" value="TRANSMEMBRANE PROTEIN 135"/>
    <property type="match status" value="1"/>
</dbReference>
<evidence type="ECO:0000259" key="7">
    <source>
        <dbReference type="Pfam" id="PF15982"/>
    </source>
</evidence>
<feature type="domain" description="Transmembrane protein 135 N-terminal" evidence="7">
    <location>
        <begin position="32"/>
        <end position="162"/>
    </location>
</feature>
<proteinExistence type="inferred from homology"/>
<keyword evidence="3 6" id="KW-0812">Transmembrane</keyword>
<evidence type="ECO:0000256" key="1">
    <source>
        <dbReference type="ARBA" id="ARBA00004127"/>
    </source>
</evidence>
<dbReference type="InterPro" id="IPR031926">
    <property type="entry name" value="TMEM135_N"/>
</dbReference>
<evidence type="ECO:0000256" key="6">
    <source>
        <dbReference type="SAM" id="Phobius"/>
    </source>
</evidence>
<evidence type="ECO:0000256" key="4">
    <source>
        <dbReference type="ARBA" id="ARBA00022989"/>
    </source>
</evidence>
<evidence type="ECO:0000313" key="9">
    <source>
        <dbReference type="Proteomes" id="UP000278143"/>
    </source>
</evidence>
<dbReference type="Proteomes" id="UP000278143">
    <property type="component" value="Unassembled WGS sequence"/>
</dbReference>
<dbReference type="InterPro" id="IPR026749">
    <property type="entry name" value="Tmem135"/>
</dbReference>
<evidence type="ECO:0000256" key="5">
    <source>
        <dbReference type="ARBA" id="ARBA00023136"/>
    </source>
</evidence>
<evidence type="ECO:0000256" key="2">
    <source>
        <dbReference type="ARBA" id="ARBA00008924"/>
    </source>
</evidence>
<comment type="subcellular location">
    <subcellularLocation>
        <location evidence="1">Endomembrane system</location>
        <topology evidence="1">Multi-pass membrane protein</topology>
    </subcellularLocation>
</comment>
<dbReference type="PANTHER" id="PTHR12459">
    <property type="entry name" value="TRANSMEMBRANE PROTEIN 135-RELATED"/>
    <property type="match status" value="1"/>
</dbReference>
<comment type="similarity">
    <text evidence="2">Belongs to the TMEM135 family.</text>
</comment>
<dbReference type="Pfam" id="PF15982">
    <property type="entry name" value="TMEM135_C_rich"/>
    <property type="match status" value="1"/>
</dbReference>
<keyword evidence="4 6" id="KW-1133">Transmembrane helix</keyword>
<keyword evidence="5 6" id="KW-0472">Membrane</keyword>
<evidence type="ECO:0000256" key="3">
    <source>
        <dbReference type="ARBA" id="ARBA00022692"/>
    </source>
</evidence>
<sequence>MTSAEFVAREISPNLATIYTPRTRHHFAICALEHPWDTSCTQSHISTFIGAMGRSLKLYLPLNAVMTLIYSGKKLTKDPVKTLLRFIKSTLRSSLFLSSYVTMAWIVPCVLRYTFKRERIWFYYLNGILSGLCAIIDAPGRRIELGMYCLPRALESFWKCGVQWGWWRNIKNAEVVYFSMAMGILMSIYQTAPESIQGGYRDVMTRCFGKN</sequence>
<gene>
    <name evidence="8" type="ORF">SYNPS1DRAFT_14468</name>
</gene>
<reference evidence="9" key="1">
    <citation type="journal article" date="2018" name="Nat. Microbiol.">
        <title>Leveraging single-cell genomics to expand the fungal tree of life.</title>
        <authorList>
            <person name="Ahrendt S.R."/>
            <person name="Quandt C.A."/>
            <person name="Ciobanu D."/>
            <person name="Clum A."/>
            <person name="Salamov A."/>
            <person name="Andreopoulos B."/>
            <person name="Cheng J.F."/>
            <person name="Woyke T."/>
            <person name="Pelin A."/>
            <person name="Henrissat B."/>
            <person name="Reynolds N.K."/>
            <person name="Benny G.L."/>
            <person name="Smith M.E."/>
            <person name="James T.Y."/>
            <person name="Grigoriev I.V."/>
        </authorList>
    </citation>
    <scope>NUCLEOTIDE SEQUENCE [LARGE SCALE GENOMIC DNA]</scope>
    <source>
        <strain evidence="9">Benny S71-1</strain>
    </source>
</reference>
<dbReference type="AlphaFoldDB" id="A0A4P9Z2N7"/>
<dbReference type="EMBL" id="KZ989477">
    <property type="protein sequence ID" value="RKP26232.1"/>
    <property type="molecule type" value="Genomic_DNA"/>
</dbReference>
<dbReference type="OrthoDB" id="291792at2759"/>
<name>A0A4P9Z2N7_9FUNG</name>
<feature type="transmembrane region" description="Helical" evidence="6">
    <location>
        <begin position="95"/>
        <end position="115"/>
    </location>
</feature>
<dbReference type="GO" id="GO:0012505">
    <property type="term" value="C:endomembrane system"/>
    <property type="evidence" value="ECO:0007669"/>
    <property type="project" value="UniProtKB-SubCell"/>
</dbReference>
<protein>
    <recommendedName>
        <fullName evidence="7">Transmembrane protein 135 N-terminal domain-containing protein</fullName>
    </recommendedName>
</protein>
<feature type="transmembrane region" description="Helical" evidence="6">
    <location>
        <begin position="121"/>
        <end position="138"/>
    </location>
</feature>
<keyword evidence="9" id="KW-1185">Reference proteome</keyword>
<evidence type="ECO:0000313" key="8">
    <source>
        <dbReference type="EMBL" id="RKP26232.1"/>
    </source>
</evidence>
<accession>A0A4P9Z2N7</accession>